<dbReference type="SMART" id="SM00494">
    <property type="entry name" value="ChtBD2"/>
    <property type="match status" value="1"/>
</dbReference>
<reference evidence="7" key="1">
    <citation type="submission" date="2020-11" db="EMBL/GenBank/DDBJ databases">
        <authorList>
            <person name="Tran Van P."/>
        </authorList>
    </citation>
    <scope>NUCLEOTIDE SEQUENCE</scope>
</reference>
<keyword evidence="3" id="KW-0677">Repeat</keyword>
<keyword evidence="2" id="KW-0732">Signal</keyword>
<name>A0A7R9HZJ6_9NEOP</name>
<dbReference type="InterPro" id="IPR036508">
    <property type="entry name" value="Chitin-bd_dom_sf"/>
</dbReference>
<evidence type="ECO:0000256" key="4">
    <source>
        <dbReference type="ARBA" id="ARBA00023157"/>
    </source>
</evidence>
<gene>
    <name evidence="7" type="ORF">TBIB3V08_LOCUS4371</name>
</gene>
<evidence type="ECO:0000256" key="5">
    <source>
        <dbReference type="ARBA" id="ARBA00023180"/>
    </source>
</evidence>
<keyword evidence="1" id="KW-0147">Chitin-binding</keyword>
<dbReference type="InterPro" id="IPR002557">
    <property type="entry name" value="Chitin-bd_dom"/>
</dbReference>
<dbReference type="PANTHER" id="PTHR23301">
    <property type="entry name" value="CHITIN BINDING PERITROPHIN-A"/>
    <property type="match status" value="1"/>
</dbReference>
<evidence type="ECO:0000259" key="6">
    <source>
        <dbReference type="PROSITE" id="PS50940"/>
    </source>
</evidence>
<protein>
    <recommendedName>
        <fullName evidence="6">Chitin-binding type-2 domain-containing protein</fullName>
    </recommendedName>
</protein>
<evidence type="ECO:0000256" key="3">
    <source>
        <dbReference type="ARBA" id="ARBA00022737"/>
    </source>
</evidence>
<feature type="domain" description="Chitin-binding type-2" evidence="6">
    <location>
        <begin position="66"/>
        <end position="126"/>
    </location>
</feature>
<evidence type="ECO:0000313" key="7">
    <source>
        <dbReference type="EMBL" id="CAD7441926.1"/>
    </source>
</evidence>
<accession>A0A7R9HZJ6</accession>
<dbReference type="InterPro" id="IPR051940">
    <property type="entry name" value="Chitin_bind-dev_reg"/>
</dbReference>
<proteinExistence type="predicted"/>
<dbReference type="GO" id="GO:0005576">
    <property type="term" value="C:extracellular region"/>
    <property type="evidence" value="ECO:0007669"/>
    <property type="project" value="InterPro"/>
</dbReference>
<organism evidence="7">
    <name type="scientific">Timema bartmani</name>
    <dbReference type="NCBI Taxonomy" id="61472"/>
    <lineage>
        <taxon>Eukaryota</taxon>
        <taxon>Metazoa</taxon>
        <taxon>Ecdysozoa</taxon>
        <taxon>Arthropoda</taxon>
        <taxon>Hexapoda</taxon>
        <taxon>Insecta</taxon>
        <taxon>Pterygota</taxon>
        <taxon>Neoptera</taxon>
        <taxon>Polyneoptera</taxon>
        <taxon>Phasmatodea</taxon>
        <taxon>Timematodea</taxon>
        <taxon>Timematoidea</taxon>
        <taxon>Timematidae</taxon>
        <taxon>Timema</taxon>
    </lineage>
</organism>
<dbReference type="Pfam" id="PF01607">
    <property type="entry name" value="CBM_14"/>
    <property type="match status" value="1"/>
</dbReference>
<dbReference type="PANTHER" id="PTHR23301:SF0">
    <property type="entry name" value="CHITIN-BINDING TYPE-2 DOMAIN-CONTAINING PROTEIN-RELATED"/>
    <property type="match status" value="1"/>
</dbReference>
<dbReference type="PROSITE" id="PS50940">
    <property type="entry name" value="CHIT_BIND_II"/>
    <property type="match status" value="1"/>
</dbReference>
<evidence type="ECO:0000256" key="2">
    <source>
        <dbReference type="ARBA" id="ARBA00022729"/>
    </source>
</evidence>
<dbReference type="EMBL" id="OD565499">
    <property type="protein sequence ID" value="CAD7441926.1"/>
    <property type="molecule type" value="Genomic_DNA"/>
</dbReference>
<evidence type="ECO:0000256" key="1">
    <source>
        <dbReference type="ARBA" id="ARBA00022669"/>
    </source>
</evidence>
<keyword evidence="5" id="KW-0325">Glycoprotein</keyword>
<dbReference type="GO" id="GO:0008061">
    <property type="term" value="F:chitin binding"/>
    <property type="evidence" value="ECO:0007669"/>
    <property type="project" value="UniProtKB-KW"/>
</dbReference>
<keyword evidence="4" id="KW-1015">Disulfide bond</keyword>
<dbReference type="SUPFAM" id="SSF57625">
    <property type="entry name" value="Invertebrate chitin-binding proteins"/>
    <property type="match status" value="1"/>
</dbReference>
<dbReference type="Gene3D" id="2.170.140.10">
    <property type="entry name" value="Chitin binding domain"/>
    <property type="match status" value="1"/>
</dbReference>
<sequence>MVSKLKLYVKNQSQSAFGWPMSTNAMQFLHKLKFPTGELCGARMILMAVAALTALIDYSAHAHAVPLRCPRQDSLDYTVLLPHPSDCGLFLICQSGRPIVAKCPLGLHFNPGLQVCDWPQNVGCTVNVTSTTPGAQELEDSNDNTEINENIETTTSA</sequence>
<dbReference type="AlphaFoldDB" id="A0A7R9HZJ6"/>